<evidence type="ECO:0000259" key="1">
    <source>
        <dbReference type="Pfam" id="PF07589"/>
    </source>
</evidence>
<accession>A0ABP3WRJ1</accession>
<dbReference type="EMBL" id="BAAAFD010000002">
    <property type="protein sequence ID" value="GAA0854078.1"/>
    <property type="molecule type" value="Genomic_DNA"/>
</dbReference>
<dbReference type="InterPro" id="IPR013424">
    <property type="entry name" value="Ice-binding_C"/>
</dbReference>
<organism evidence="2 3">
    <name type="scientific">Aliiglaciecola litoralis</name>
    <dbReference type="NCBI Taxonomy" id="582857"/>
    <lineage>
        <taxon>Bacteria</taxon>
        <taxon>Pseudomonadati</taxon>
        <taxon>Pseudomonadota</taxon>
        <taxon>Gammaproteobacteria</taxon>
        <taxon>Alteromonadales</taxon>
        <taxon>Alteromonadaceae</taxon>
        <taxon>Aliiglaciecola</taxon>
    </lineage>
</organism>
<evidence type="ECO:0000313" key="2">
    <source>
        <dbReference type="EMBL" id="GAA0854078.1"/>
    </source>
</evidence>
<feature type="domain" description="Ice-binding protein C-terminal" evidence="1">
    <location>
        <begin position="174"/>
        <end position="196"/>
    </location>
</feature>
<comment type="caution">
    <text evidence="2">The sequence shown here is derived from an EMBL/GenBank/DDBJ whole genome shotgun (WGS) entry which is preliminary data.</text>
</comment>
<keyword evidence="3" id="KW-1185">Reference proteome</keyword>
<evidence type="ECO:0000313" key="3">
    <source>
        <dbReference type="Proteomes" id="UP001500359"/>
    </source>
</evidence>
<reference evidence="3" key="1">
    <citation type="journal article" date="2019" name="Int. J. Syst. Evol. Microbiol.">
        <title>The Global Catalogue of Microorganisms (GCM) 10K type strain sequencing project: providing services to taxonomists for standard genome sequencing and annotation.</title>
        <authorList>
            <consortium name="The Broad Institute Genomics Platform"/>
            <consortium name="The Broad Institute Genome Sequencing Center for Infectious Disease"/>
            <person name="Wu L."/>
            <person name="Ma J."/>
        </authorList>
    </citation>
    <scope>NUCLEOTIDE SEQUENCE [LARGE SCALE GENOMIC DNA]</scope>
    <source>
        <strain evidence="3">JCM 15896</strain>
    </source>
</reference>
<dbReference type="Pfam" id="PF07589">
    <property type="entry name" value="PEP-CTERM"/>
    <property type="match status" value="1"/>
</dbReference>
<name>A0ABP3WRJ1_9ALTE</name>
<gene>
    <name evidence="2" type="ORF">GCM10009114_08600</name>
</gene>
<dbReference type="Proteomes" id="UP001500359">
    <property type="component" value="Unassembled WGS sequence"/>
</dbReference>
<sequence>MKQIRLLRLIVAGVAIMLAGPLHAGPILLGAFSGGESIETFTNLTAPAPGAFTLGNNTFSENSTGSGGPGWRVIFASDVLTDNAGITDITIDLATAFSRVGMDVWIGPATYTVSFYDTALSLLGTVSGTDLGTQDSFFAGWEHAGGISRINILETSGENGLVGGLDNLRWENVTVPEPTILALLGLGLAVIGFGRRKQQSA</sequence>
<protein>
    <recommendedName>
        <fullName evidence="1">Ice-binding protein C-terminal domain-containing protein</fullName>
    </recommendedName>
</protein>
<dbReference type="NCBIfam" id="TIGR02595">
    <property type="entry name" value="PEP_CTERM"/>
    <property type="match status" value="1"/>
</dbReference>
<dbReference type="RefSeq" id="WP_343856881.1">
    <property type="nucleotide sequence ID" value="NZ_BAAAFD010000002.1"/>
</dbReference>
<proteinExistence type="predicted"/>